<dbReference type="GO" id="GO:0016020">
    <property type="term" value="C:membrane"/>
    <property type="evidence" value="ECO:0007669"/>
    <property type="project" value="UniProtKB-SubCell"/>
</dbReference>
<dbReference type="Pfam" id="PF03134">
    <property type="entry name" value="TB2_DP1_HVA22"/>
    <property type="match status" value="1"/>
</dbReference>
<dbReference type="FunCoup" id="E3LM64">
    <property type="interactions" value="742"/>
</dbReference>
<dbReference type="EMBL" id="DS268411">
    <property type="protein sequence ID" value="EFP02951.1"/>
    <property type="molecule type" value="Genomic_DNA"/>
</dbReference>
<dbReference type="Proteomes" id="UP000008281">
    <property type="component" value="Unassembled WGS sequence"/>
</dbReference>
<dbReference type="eggNOG" id="KOG1725">
    <property type="taxonomic scope" value="Eukaryota"/>
</dbReference>
<feature type="transmembrane region" description="Helical" evidence="6">
    <location>
        <begin position="119"/>
        <end position="137"/>
    </location>
</feature>
<organism evidence="8">
    <name type="scientific">Caenorhabditis remanei</name>
    <name type="common">Caenorhabditis vulgaris</name>
    <dbReference type="NCBI Taxonomy" id="31234"/>
    <lineage>
        <taxon>Eukaryota</taxon>
        <taxon>Metazoa</taxon>
        <taxon>Ecdysozoa</taxon>
        <taxon>Nematoda</taxon>
        <taxon>Chromadorea</taxon>
        <taxon>Rhabditida</taxon>
        <taxon>Rhabditina</taxon>
        <taxon>Rhabditomorpha</taxon>
        <taxon>Rhabditoidea</taxon>
        <taxon>Rhabditidae</taxon>
        <taxon>Peloderinae</taxon>
        <taxon>Caenorhabditis</taxon>
    </lineage>
</organism>
<keyword evidence="3 6" id="KW-0812">Transmembrane</keyword>
<evidence type="ECO:0000256" key="6">
    <source>
        <dbReference type="RuleBase" id="RU362006"/>
    </source>
</evidence>
<comment type="subcellular location">
    <subcellularLocation>
        <location evidence="1 6">Membrane</location>
        <topology evidence="1 6">Multi-pass membrane protein</topology>
    </subcellularLocation>
</comment>
<dbReference type="GO" id="GO:0032541">
    <property type="term" value="C:cortical endoplasmic reticulum"/>
    <property type="evidence" value="ECO:0007669"/>
    <property type="project" value="EnsemblMetazoa"/>
</dbReference>
<evidence type="ECO:0000256" key="5">
    <source>
        <dbReference type="ARBA" id="ARBA00023136"/>
    </source>
</evidence>
<dbReference type="InterPro" id="IPR004345">
    <property type="entry name" value="TB2_DP1_HVA22"/>
</dbReference>
<evidence type="ECO:0000256" key="4">
    <source>
        <dbReference type="ARBA" id="ARBA00022989"/>
    </source>
</evidence>
<evidence type="ECO:0000256" key="2">
    <source>
        <dbReference type="ARBA" id="ARBA00008573"/>
    </source>
</evidence>
<keyword evidence="4 6" id="KW-1133">Transmembrane helix</keyword>
<proteinExistence type="inferred from homology"/>
<protein>
    <recommendedName>
        <fullName evidence="6">Receptor expression-enhancing protein</fullName>
    </recommendedName>
</protein>
<evidence type="ECO:0000256" key="3">
    <source>
        <dbReference type="ARBA" id="ARBA00022692"/>
    </source>
</evidence>
<dbReference type="InParanoid" id="E3LM64"/>
<feature type="transmembrane region" description="Helical" evidence="6">
    <location>
        <begin position="42"/>
        <end position="71"/>
    </location>
</feature>
<evidence type="ECO:0000256" key="1">
    <source>
        <dbReference type="ARBA" id="ARBA00004141"/>
    </source>
</evidence>
<feature type="transmembrane region" description="Helical" evidence="6">
    <location>
        <begin position="92"/>
        <end position="113"/>
    </location>
</feature>
<dbReference type="PANTHER" id="PTHR12300:SF161">
    <property type="entry name" value="RECEPTOR EXPRESSION-ENHANCING PROTEIN"/>
    <property type="match status" value="1"/>
</dbReference>
<sequence length="190" mass="21322">MPVPPQAQKVLDDIDKQLHEPSTVTNVLATVESKTGVKRLHLVLGVVALQALYLVFGHSAQLVCNIMGFVYPAYMSIKAIESSNKEDDTQWLTYWVVFAILSVLEFFSVQIVAVFPVYWLFKSLFLLYLYLPTFLGATKLYHRFGKKAFQFVKPIAARHSGSIDAKIGNFADRVNSAAGKLANEVRDHIE</sequence>
<name>E3LM64_CAERE</name>
<dbReference type="OrthoDB" id="10009287at2759"/>
<dbReference type="STRING" id="31234.E3LM64"/>
<accession>E3LM64</accession>
<evidence type="ECO:0000313" key="7">
    <source>
        <dbReference type="EMBL" id="EFP02951.1"/>
    </source>
</evidence>
<reference evidence="7" key="1">
    <citation type="submission" date="2007-07" db="EMBL/GenBank/DDBJ databases">
        <title>PCAP assembly of the Caenorhabditis remanei genome.</title>
        <authorList>
            <consortium name="The Caenorhabditis remanei Sequencing Consortium"/>
            <person name="Wilson R.K."/>
        </authorList>
    </citation>
    <scope>NUCLEOTIDE SEQUENCE [LARGE SCALE GENOMIC DNA]</scope>
    <source>
        <strain evidence="7">PB4641</strain>
    </source>
</reference>
<dbReference type="OMA" id="DTQYWVV"/>
<keyword evidence="8" id="KW-1185">Reference proteome</keyword>
<gene>
    <name evidence="7" type="primary">Cre-yop-1</name>
    <name evidence="7" type="ORF">CRE_28395</name>
</gene>
<keyword evidence="5 6" id="KW-0472">Membrane</keyword>
<dbReference type="PANTHER" id="PTHR12300">
    <property type="entry name" value="HVA22-LIKE PROTEINS"/>
    <property type="match status" value="1"/>
</dbReference>
<comment type="similarity">
    <text evidence="2 6">Belongs to the DP1 family.</text>
</comment>
<dbReference type="HOGENOM" id="CLU_028431_2_0_1"/>
<dbReference type="AlphaFoldDB" id="E3LM64"/>
<evidence type="ECO:0000313" key="8">
    <source>
        <dbReference type="Proteomes" id="UP000008281"/>
    </source>
</evidence>